<sequence>MPALHADSRDRLHESSHKEGHAPGHLSGYTAHEWLKGSSLPETSGKRTVRDDHEIQGTVTDETGAPLPGVTVRVKGTSAGTVTDGDGKFTLKVPENATLIFTYLGMGVKEVTVGNKTNVNVILGKGAVQLGEVVAVGYGIQKKESMVGAVAQVTEQQLKRAGNVPDLREALAAQVPGLVGLTSSGEPGGVLTGESATNLFIRGQTTWNGSQPLILVDGIKRDMNNIDVNDVASVSVLKDASATAVFGVEGANGVILITTKRGKVGKAQLHFDYVGTGKMLSRQPRTLDSYAALMAKDEMIEREGVINEASWNDYMPYDIITRYKKPQTDEYAVIYPNVDWKDAMYKDLGFSHKATLSAQGGSKTLQYFGSLAYLHEGDMFRRYDNGKGYSPDYNFDRFNFRSNIDIQLTRTTKLMVNLSGFYSQKNTNYNNEGSTSRADQWMWKATYGLAPDLFLPVYPDGRWGANQEGGNNTANPAAVVYNIGIRQTRTTQLNSDFTLEQDLGFITKGLNARVLFSSDNSLRSEGGIYDVTNHVRPGEASTNVEYVQIYPELYEGPDQDPSEYMVILPVSDEEYDWILRPWSVRQEAIASSNWSSYIPVFRQLTYQAQLNYARLFNNVHNVTAMGIFKREQYARGSMFKSYREDWAFRATYDYAARYLLEVNGAYNGSEQFGPGYRFHFFPSVALGWNISNEPFFKVDWMDRLKIRYSMGEVGNDDVGGGRWLYTTSFSYGGNARLGEATDASSPYTNYRTSVIGNPDIHWETALKKDLGVELGMFQNLISVNFDYFTEDRTDILLSGSSRSVPPFFGATPPSANLGHVKSKGYEIELGLNKALNADLSIWASLSLSHNQNKVIFKDDPPLEYDYLKAAGYPIGQQRSLVRTEIYQNWDDVYASVPTESNDAQKLPGYYDMIDLNADGMIKSSDDIIPDGYSEVPQNTGSVSVGAEYKGLSVMLQFYGVNNASRIIAFQNFQNYTDILYGDGNFWSKSNPGAGGVLPRWKTQANNIGDYYLYDASYLRLKTAEIAYTFDSKTSWLKRVGFSNLRLYLNGNDLFFWSDLPDDRETTYSGGSATQGAYPTVKRINLGIDLTF</sequence>
<dbReference type="Pfam" id="PF13715">
    <property type="entry name" value="CarbopepD_reg_2"/>
    <property type="match status" value="1"/>
</dbReference>
<evidence type="ECO:0000256" key="1">
    <source>
        <dbReference type="ARBA" id="ARBA00004571"/>
    </source>
</evidence>
<dbReference type="SUPFAM" id="SSF56935">
    <property type="entry name" value="Porins"/>
    <property type="match status" value="1"/>
</dbReference>
<dbReference type="InterPro" id="IPR012910">
    <property type="entry name" value="Plug_dom"/>
</dbReference>
<evidence type="ECO:0000256" key="3">
    <source>
        <dbReference type="ARBA" id="ARBA00022452"/>
    </source>
</evidence>
<dbReference type="Gene3D" id="2.60.40.1120">
    <property type="entry name" value="Carboxypeptidase-like, regulatory domain"/>
    <property type="match status" value="1"/>
</dbReference>
<dbReference type="Proteomes" id="UP001501207">
    <property type="component" value="Unassembled WGS sequence"/>
</dbReference>
<name>A0ABP8FD73_9BACT</name>
<protein>
    <submittedName>
        <fullName evidence="10">SusC/RagA family TonB-linked outer membrane protein</fullName>
    </submittedName>
</protein>
<evidence type="ECO:0000256" key="7">
    <source>
        <dbReference type="PROSITE-ProRule" id="PRU01360"/>
    </source>
</evidence>
<dbReference type="EMBL" id="BAABFN010000001">
    <property type="protein sequence ID" value="GAA4300782.1"/>
    <property type="molecule type" value="Genomic_DNA"/>
</dbReference>
<dbReference type="PROSITE" id="PS52016">
    <property type="entry name" value="TONB_DEPENDENT_REC_3"/>
    <property type="match status" value="1"/>
</dbReference>
<dbReference type="InterPro" id="IPR037066">
    <property type="entry name" value="Plug_dom_sf"/>
</dbReference>
<evidence type="ECO:0000313" key="11">
    <source>
        <dbReference type="Proteomes" id="UP001501207"/>
    </source>
</evidence>
<evidence type="ECO:0000259" key="9">
    <source>
        <dbReference type="Pfam" id="PF07715"/>
    </source>
</evidence>
<feature type="compositionally biased region" description="Basic and acidic residues" evidence="8">
    <location>
        <begin position="44"/>
        <end position="55"/>
    </location>
</feature>
<comment type="subcellular location">
    <subcellularLocation>
        <location evidence="1 7">Cell outer membrane</location>
        <topology evidence="1 7">Multi-pass membrane protein</topology>
    </subcellularLocation>
</comment>
<evidence type="ECO:0000313" key="10">
    <source>
        <dbReference type="EMBL" id="GAA4300782.1"/>
    </source>
</evidence>
<feature type="region of interest" description="Disordered" evidence="8">
    <location>
        <begin position="1"/>
        <end position="70"/>
    </location>
</feature>
<dbReference type="SUPFAM" id="SSF49464">
    <property type="entry name" value="Carboxypeptidase regulatory domain-like"/>
    <property type="match status" value="1"/>
</dbReference>
<keyword evidence="3 7" id="KW-1134">Transmembrane beta strand</keyword>
<keyword evidence="2 7" id="KW-0813">Transport</keyword>
<dbReference type="InterPro" id="IPR039426">
    <property type="entry name" value="TonB-dep_rcpt-like"/>
</dbReference>
<feature type="domain" description="TonB-dependent receptor plug" evidence="9">
    <location>
        <begin position="143"/>
        <end position="254"/>
    </location>
</feature>
<dbReference type="NCBIfam" id="TIGR04057">
    <property type="entry name" value="SusC_RagA_signa"/>
    <property type="match status" value="1"/>
</dbReference>
<keyword evidence="4 7" id="KW-0812">Transmembrane</keyword>
<dbReference type="Gene3D" id="2.170.130.10">
    <property type="entry name" value="TonB-dependent receptor, plug domain"/>
    <property type="match status" value="1"/>
</dbReference>
<evidence type="ECO:0000256" key="6">
    <source>
        <dbReference type="ARBA" id="ARBA00023237"/>
    </source>
</evidence>
<dbReference type="InterPro" id="IPR023997">
    <property type="entry name" value="TonB-dep_OMP_SusC/RagA_CS"/>
</dbReference>
<evidence type="ECO:0000256" key="8">
    <source>
        <dbReference type="SAM" id="MobiDB-lite"/>
    </source>
</evidence>
<dbReference type="InterPro" id="IPR008969">
    <property type="entry name" value="CarboxyPept-like_regulatory"/>
</dbReference>
<reference evidence="11" key="1">
    <citation type="journal article" date="2019" name="Int. J. Syst. Evol. Microbiol.">
        <title>The Global Catalogue of Microorganisms (GCM) 10K type strain sequencing project: providing services to taxonomists for standard genome sequencing and annotation.</title>
        <authorList>
            <consortium name="The Broad Institute Genomics Platform"/>
            <consortium name="The Broad Institute Genome Sequencing Center for Infectious Disease"/>
            <person name="Wu L."/>
            <person name="Ma J."/>
        </authorList>
    </citation>
    <scope>NUCLEOTIDE SEQUENCE [LARGE SCALE GENOMIC DNA]</scope>
    <source>
        <strain evidence="11">JCM 17664</strain>
    </source>
</reference>
<dbReference type="InterPro" id="IPR036942">
    <property type="entry name" value="Beta-barrel_TonB_sf"/>
</dbReference>
<dbReference type="NCBIfam" id="TIGR04056">
    <property type="entry name" value="OMP_RagA_SusC"/>
    <property type="match status" value="1"/>
</dbReference>
<proteinExistence type="inferred from homology"/>
<gene>
    <name evidence="10" type="ORF">GCM10023143_02090</name>
</gene>
<accession>A0ABP8FD73</accession>
<dbReference type="InterPro" id="IPR023996">
    <property type="entry name" value="TonB-dep_OMP_SusC/RagA"/>
</dbReference>
<feature type="compositionally biased region" description="Basic and acidic residues" evidence="8">
    <location>
        <begin position="1"/>
        <end position="22"/>
    </location>
</feature>
<dbReference type="Gene3D" id="2.40.170.20">
    <property type="entry name" value="TonB-dependent receptor, beta-barrel domain"/>
    <property type="match status" value="1"/>
</dbReference>
<comment type="similarity">
    <text evidence="7">Belongs to the TonB-dependent receptor family.</text>
</comment>
<organism evidence="10 11">
    <name type="scientific">Compostibacter hankyongensis</name>
    <dbReference type="NCBI Taxonomy" id="1007089"/>
    <lineage>
        <taxon>Bacteria</taxon>
        <taxon>Pseudomonadati</taxon>
        <taxon>Bacteroidota</taxon>
        <taxon>Chitinophagia</taxon>
        <taxon>Chitinophagales</taxon>
        <taxon>Chitinophagaceae</taxon>
        <taxon>Compostibacter</taxon>
    </lineage>
</organism>
<evidence type="ECO:0000256" key="2">
    <source>
        <dbReference type="ARBA" id="ARBA00022448"/>
    </source>
</evidence>
<keyword evidence="11" id="KW-1185">Reference proteome</keyword>
<evidence type="ECO:0000256" key="5">
    <source>
        <dbReference type="ARBA" id="ARBA00023136"/>
    </source>
</evidence>
<comment type="caution">
    <text evidence="10">The sequence shown here is derived from an EMBL/GenBank/DDBJ whole genome shotgun (WGS) entry which is preliminary data.</text>
</comment>
<keyword evidence="6 7" id="KW-0998">Cell outer membrane</keyword>
<evidence type="ECO:0000256" key="4">
    <source>
        <dbReference type="ARBA" id="ARBA00022692"/>
    </source>
</evidence>
<dbReference type="Pfam" id="PF07715">
    <property type="entry name" value="Plug"/>
    <property type="match status" value="1"/>
</dbReference>
<keyword evidence="5 7" id="KW-0472">Membrane</keyword>